<comment type="caution">
    <text evidence="1">The sequence shown here is derived from an EMBL/GenBank/DDBJ whole genome shotgun (WGS) entry which is preliminary data.</text>
</comment>
<dbReference type="Proteomes" id="UP001634007">
    <property type="component" value="Unassembled WGS sequence"/>
</dbReference>
<proteinExistence type="predicted"/>
<protein>
    <submittedName>
        <fullName evidence="1">Uncharacterized protein</fullName>
    </submittedName>
</protein>
<evidence type="ECO:0000313" key="2">
    <source>
        <dbReference type="Proteomes" id="UP001634007"/>
    </source>
</evidence>
<dbReference type="AlphaFoldDB" id="A0ABD3KIP1"/>
<dbReference type="PANTHER" id="PTHR33181:SF19">
    <property type="entry name" value="OS04G0658200 PROTEIN"/>
    <property type="match status" value="1"/>
</dbReference>
<reference evidence="1 2" key="1">
    <citation type="submission" date="2024-11" db="EMBL/GenBank/DDBJ databases">
        <title>Chromosome-level genome assembly of Eucalyptus globulus Labill. provides insights into its genome evolution.</title>
        <authorList>
            <person name="Li X."/>
        </authorList>
    </citation>
    <scope>NUCLEOTIDE SEQUENCE [LARGE SCALE GENOMIC DNA]</scope>
    <source>
        <strain evidence="1">CL2024</strain>
        <tissue evidence="1">Fresh tender leaves</tissue>
    </source>
</reference>
<dbReference type="PANTHER" id="PTHR33181">
    <property type="entry name" value="OS01G0778500 PROTEIN"/>
    <property type="match status" value="1"/>
</dbReference>
<dbReference type="EMBL" id="JBJKBG010000006">
    <property type="protein sequence ID" value="KAL3736931.1"/>
    <property type="molecule type" value="Genomic_DNA"/>
</dbReference>
<organism evidence="1 2">
    <name type="scientific">Eucalyptus globulus</name>
    <name type="common">Tasmanian blue gum</name>
    <dbReference type="NCBI Taxonomy" id="34317"/>
    <lineage>
        <taxon>Eukaryota</taxon>
        <taxon>Viridiplantae</taxon>
        <taxon>Streptophyta</taxon>
        <taxon>Embryophyta</taxon>
        <taxon>Tracheophyta</taxon>
        <taxon>Spermatophyta</taxon>
        <taxon>Magnoliopsida</taxon>
        <taxon>eudicotyledons</taxon>
        <taxon>Gunneridae</taxon>
        <taxon>Pentapetalae</taxon>
        <taxon>rosids</taxon>
        <taxon>malvids</taxon>
        <taxon>Myrtales</taxon>
        <taxon>Myrtaceae</taxon>
        <taxon>Myrtoideae</taxon>
        <taxon>Eucalypteae</taxon>
        <taxon>Eucalyptus</taxon>
    </lineage>
</organism>
<keyword evidence="2" id="KW-1185">Reference proteome</keyword>
<accession>A0ABD3KIP1</accession>
<sequence>MEWWRKMIFPVRRVWFSVSARLKARNHGAGHMKLEDDVQTCEYQDVQVMWEMLKRSETELVANHPKRKAHRPFWRVLVWSNHSAPASLAAADHA</sequence>
<gene>
    <name evidence="1" type="ORF">ACJRO7_025804</name>
</gene>
<evidence type="ECO:0000313" key="1">
    <source>
        <dbReference type="EMBL" id="KAL3736931.1"/>
    </source>
</evidence>
<name>A0ABD3KIP1_EUCGL</name>